<evidence type="ECO:0000259" key="11">
    <source>
        <dbReference type="Pfam" id="PF03725"/>
    </source>
</evidence>
<evidence type="ECO:0000256" key="3">
    <source>
        <dbReference type="ARBA" id="ARBA00006678"/>
    </source>
</evidence>
<dbReference type="GO" id="GO:0005730">
    <property type="term" value="C:nucleolus"/>
    <property type="evidence" value="ECO:0007669"/>
    <property type="project" value="TreeGrafter"/>
</dbReference>
<evidence type="ECO:0000256" key="5">
    <source>
        <dbReference type="ARBA" id="ARBA00022552"/>
    </source>
</evidence>
<dbReference type="RefSeq" id="XP_031402750.1">
    <property type="nucleotide sequence ID" value="XM_031546890.1"/>
</dbReference>
<keyword evidence="8" id="KW-0539">Nucleus</keyword>
<dbReference type="GO" id="GO:0006364">
    <property type="term" value="P:rRNA processing"/>
    <property type="evidence" value="ECO:0007669"/>
    <property type="project" value="UniProtKB-KW"/>
</dbReference>
<reference evidence="12" key="1">
    <citation type="journal article" date="2020" name="Plant Biotechnol. J.">
        <title>The pomegranate (Punica granatum L.) draft genome dissects genetic divergence between soft- and hard-seeded cultivars.</title>
        <authorList>
            <person name="Luo X."/>
            <person name="Li H."/>
            <person name="Wu Z."/>
            <person name="Yao W."/>
            <person name="Zhao P."/>
            <person name="Cao D."/>
            <person name="Yu H."/>
            <person name="Li K."/>
            <person name="Poudel K."/>
            <person name="Zhao D."/>
            <person name="Zhang F."/>
            <person name="Xia X."/>
            <person name="Chen L."/>
            <person name="Wang Q."/>
            <person name="Jing D."/>
            <person name="Cao S."/>
        </authorList>
    </citation>
    <scope>NUCLEOTIDE SEQUENCE [LARGE SCALE GENOMIC DNA]</scope>
    <source>
        <strain evidence="12">cv. Tunisia</strain>
    </source>
</reference>
<evidence type="ECO:0000256" key="1">
    <source>
        <dbReference type="ARBA" id="ARBA00004123"/>
    </source>
</evidence>
<reference evidence="13" key="2">
    <citation type="submission" date="2025-08" db="UniProtKB">
        <authorList>
            <consortium name="RefSeq"/>
        </authorList>
    </citation>
    <scope>IDENTIFICATION</scope>
    <source>
        <tissue evidence="13">Leaf</tissue>
    </source>
</reference>
<evidence type="ECO:0000313" key="13">
    <source>
        <dbReference type="RefSeq" id="XP_031402750.1"/>
    </source>
</evidence>
<accession>A0A6P8E5M0</accession>
<dbReference type="GO" id="GO:0000177">
    <property type="term" value="C:cytoplasmic exosome (RNase complex)"/>
    <property type="evidence" value="ECO:0007669"/>
    <property type="project" value="TreeGrafter"/>
</dbReference>
<dbReference type="CDD" id="cd11371">
    <property type="entry name" value="RNase_PH_MTR3"/>
    <property type="match status" value="1"/>
</dbReference>
<evidence type="ECO:0000313" key="12">
    <source>
        <dbReference type="Proteomes" id="UP000515151"/>
    </source>
</evidence>
<comment type="similarity">
    <text evidence="3">Belongs to the RNase PH family.</text>
</comment>
<dbReference type="GO" id="GO:0071051">
    <property type="term" value="P:poly(A)-dependent snoRNA 3'-end processing"/>
    <property type="evidence" value="ECO:0007669"/>
    <property type="project" value="TreeGrafter"/>
</dbReference>
<keyword evidence="6" id="KW-0271">Exosome</keyword>
<dbReference type="InterPro" id="IPR015847">
    <property type="entry name" value="ExoRNase_PH_dom2"/>
</dbReference>
<dbReference type="GO" id="GO:0071028">
    <property type="term" value="P:nuclear mRNA surveillance"/>
    <property type="evidence" value="ECO:0007669"/>
    <property type="project" value="TreeGrafter"/>
</dbReference>
<dbReference type="GeneID" id="116212338"/>
<keyword evidence="5" id="KW-0698">rRNA processing</keyword>
<dbReference type="PANTHER" id="PTHR11953:SF2">
    <property type="entry name" value="EXOSOME COMPLEX COMPONENT MTR3"/>
    <property type="match status" value="1"/>
</dbReference>
<dbReference type="InterPro" id="IPR027408">
    <property type="entry name" value="PNPase/RNase_PH_dom_sf"/>
</dbReference>
<dbReference type="Proteomes" id="UP000515151">
    <property type="component" value="Chromosome 6"/>
</dbReference>
<evidence type="ECO:0000256" key="8">
    <source>
        <dbReference type="ARBA" id="ARBA00023242"/>
    </source>
</evidence>
<gene>
    <name evidence="13" type="primary">LOC116212338</name>
</gene>
<dbReference type="GO" id="GO:0034475">
    <property type="term" value="P:U4 snRNA 3'-end processing"/>
    <property type="evidence" value="ECO:0007669"/>
    <property type="project" value="TreeGrafter"/>
</dbReference>
<dbReference type="FunFam" id="3.30.230.70:FF:000015">
    <property type="entry name" value="Exosome complex component RRP41-like"/>
    <property type="match status" value="1"/>
</dbReference>
<feature type="region of interest" description="Disordered" evidence="9">
    <location>
        <begin position="1"/>
        <end position="32"/>
    </location>
</feature>
<evidence type="ECO:0000256" key="9">
    <source>
        <dbReference type="SAM" id="MobiDB-lite"/>
    </source>
</evidence>
<dbReference type="SUPFAM" id="SSF54211">
    <property type="entry name" value="Ribosomal protein S5 domain 2-like"/>
    <property type="match status" value="1"/>
</dbReference>
<comment type="subcellular location">
    <subcellularLocation>
        <location evidence="2">Cytoplasm</location>
    </subcellularLocation>
    <subcellularLocation>
        <location evidence="1">Nucleus</location>
    </subcellularLocation>
</comment>
<keyword evidence="7" id="KW-0694">RNA-binding</keyword>
<feature type="domain" description="Exoribonuclease phosphorolytic" evidence="11">
    <location>
        <begin position="175"/>
        <end position="236"/>
    </location>
</feature>
<evidence type="ECO:0000259" key="10">
    <source>
        <dbReference type="Pfam" id="PF01138"/>
    </source>
</evidence>
<dbReference type="Gene3D" id="3.30.230.70">
    <property type="entry name" value="GHMP Kinase, N-terminal domain"/>
    <property type="match status" value="1"/>
</dbReference>
<dbReference type="InterPro" id="IPR020568">
    <property type="entry name" value="Ribosomal_Su5_D2-typ_SF"/>
</dbReference>
<dbReference type="InterPro" id="IPR050080">
    <property type="entry name" value="RNase_PH"/>
</dbReference>
<sequence>MAGKASATPATYSPSPATRKGKPTIYKDGDRDWVRPDGRGFQQCRPAFFRTGAVNAASGSAYAEIGNTQVIVSVFGPRESKKAMMYSDVGRLNCNVSCTTFSTPIRGQDFDQGSDHKEYSSMLHKALEGAIILESFPKTTVDVFALVLESGGSDLPVIISCASLALADAGIMMYDLVASVSMSSLGSDLVIDPISEEESYQDGSLIISCMPSRYEVTQLTITGEWSTNKINEAMQVCLDACGKLGKIMRSCLKEATSATSE</sequence>
<organism evidence="12 13">
    <name type="scientific">Punica granatum</name>
    <name type="common">Pomegranate</name>
    <dbReference type="NCBI Taxonomy" id="22663"/>
    <lineage>
        <taxon>Eukaryota</taxon>
        <taxon>Viridiplantae</taxon>
        <taxon>Streptophyta</taxon>
        <taxon>Embryophyta</taxon>
        <taxon>Tracheophyta</taxon>
        <taxon>Spermatophyta</taxon>
        <taxon>Magnoliopsida</taxon>
        <taxon>eudicotyledons</taxon>
        <taxon>Gunneridae</taxon>
        <taxon>Pentapetalae</taxon>
        <taxon>rosids</taxon>
        <taxon>malvids</taxon>
        <taxon>Myrtales</taxon>
        <taxon>Lythraceae</taxon>
        <taxon>Punica</taxon>
    </lineage>
</organism>
<protein>
    <submittedName>
        <fullName evidence="13">Exosome complex component RRP41-like isoform X1</fullName>
    </submittedName>
</protein>
<evidence type="ECO:0000256" key="7">
    <source>
        <dbReference type="ARBA" id="ARBA00022884"/>
    </source>
</evidence>
<dbReference type="Pfam" id="PF01138">
    <property type="entry name" value="RNase_PH"/>
    <property type="match status" value="1"/>
</dbReference>
<dbReference type="SUPFAM" id="SSF55666">
    <property type="entry name" value="Ribonuclease PH domain 2-like"/>
    <property type="match status" value="1"/>
</dbReference>
<proteinExistence type="inferred from homology"/>
<keyword evidence="12" id="KW-1185">Reference proteome</keyword>
<dbReference type="AlphaFoldDB" id="A0A6P8E5M0"/>
<evidence type="ECO:0000256" key="4">
    <source>
        <dbReference type="ARBA" id="ARBA00022490"/>
    </source>
</evidence>
<dbReference type="PANTHER" id="PTHR11953">
    <property type="entry name" value="EXOSOME COMPLEX COMPONENT"/>
    <property type="match status" value="1"/>
</dbReference>
<keyword evidence="4" id="KW-0963">Cytoplasm</keyword>
<evidence type="ECO:0000256" key="2">
    <source>
        <dbReference type="ARBA" id="ARBA00004496"/>
    </source>
</evidence>
<name>A0A6P8E5M0_PUNGR</name>
<dbReference type="GO" id="GO:0003723">
    <property type="term" value="F:RNA binding"/>
    <property type="evidence" value="ECO:0007669"/>
    <property type="project" value="UniProtKB-KW"/>
</dbReference>
<evidence type="ECO:0000256" key="6">
    <source>
        <dbReference type="ARBA" id="ARBA00022835"/>
    </source>
</evidence>
<feature type="domain" description="Exoribonuclease phosphorolytic" evidence="10">
    <location>
        <begin position="43"/>
        <end position="171"/>
    </location>
</feature>
<dbReference type="InterPro" id="IPR001247">
    <property type="entry name" value="ExoRNase_PH_dom1"/>
</dbReference>
<dbReference type="OrthoDB" id="27298at2759"/>
<dbReference type="InterPro" id="IPR036345">
    <property type="entry name" value="ExoRNase_PH_dom2_sf"/>
</dbReference>
<dbReference type="GO" id="GO:0016075">
    <property type="term" value="P:rRNA catabolic process"/>
    <property type="evidence" value="ECO:0007669"/>
    <property type="project" value="TreeGrafter"/>
</dbReference>
<dbReference type="GO" id="GO:0000176">
    <property type="term" value="C:nuclear exosome (RNase complex)"/>
    <property type="evidence" value="ECO:0007669"/>
    <property type="project" value="TreeGrafter"/>
</dbReference>
<dbReference type="Pfam" id="PF03725">
    <property type="entry name" value="RNase_PH_C"/>
    <property type="match status" value="1"/>
</dbReference>